<evidence type="ECO:0000313" key="2">
    <source>
        <dbReference type="EMBL" id="KAJ1177328.1"/>
    </source>
</evidence>
<protein>
    <submittedName>
        <fullName evidence="2">Uncharacterized protein</fullName>
    </submittedName>
</protein>
<dbReference type="AlphaFoldDB" id="A0AAV7TLL9"/>
<proteinExistence type="predicted"/>
<keyword evidence="3" id="KW-1185">Reference proteome</keyword>
<gene>
    <name evidence="2" type="ORF">NDU88_002587</name>
</gene>
<dbReference type="EMBL" id="JANPWB010000006">
    <property type="protein sequence ID" value="KAJ1177328.1"/>
    <property type="molecule type" value="Genomic_DNA"/>
</dbReference>
<evidence type="ECO:0000313" key="3">
    <source>
        <dbReference type="Proteomes" id="UP001066276"/>
    </source>
</evidence>
<feature type="compositionally biased region" description="Basic and acidic residues" evidence="1">
    <location>
        <begin position="123"/>
        <end position="140"/>
    </location>
</feature>
<feature type="region of interest" description="Disordered" evidence="1">
    <location>
        <begin position="123"/>
        <end position="145"/>
    </location>
</feature>
<comment type="caution">
    <text evidence="2">The sequence shown here is derived from an EMBL/GenBank/DDBJ whole genome shotgun (WGS) entry which is preliminary data.</text>
</comment>
<reference evidence="2" key="1">
    <citation type="journal article" date="2022" name="bioRxiv">
        <title>Sequencing and chromosome-scale assembly of the giantPleurodeles waltlgenome.</title>
        <authorList>
            <person name="Brown T."/>
            <person name="Elewa A."/>
            <person name="Iarovenko S."/>
            <person name="Subramanian E."/>
            <person name="Araus A.J."/>
            <person name="Petzold A."/>
            <person name="Susuki M."/>
            <person name="Suzuki K.-i.T."/>
            <person name="Hayashi T."/>
            <person name="Toyoda A."/>
            <person name="Oliveira C."/>
            <person name="Osipova E."/>
            <person name="Leigh N.D."/>
            <person name="Simon A."/>
            <person name="Yun M.H."/>
        </authorList>
    </citation>
    <scope>NUCLEOTIDE SEQUENCE</scope>
    <source>
        <strain evidence="2">20211129_DDA</strain>
        <tissue evidence="2">Liver</tissue>
    </source>
</reference>
<feature type="compositionally biased region" description="Basic and acidic residues" evidence="1">
    <location>
        <begin position="47"/>
        <end position="56"/>
    </location>
</feature>
<evidence type="ECO:0000256" key="1">
    <source>
        <dbReference type="SAM" id="MobiDB-lite"/>
    </source>
</evidence>
<accession>A0AAV7TLL9</accession>
<organism evidence="2 3">
    <name type="scientific">Pleurodeles waltl</name>
    <name type="common">Iberian ribbed newt</name>
    <dbReference type="NCBI Taxonomy" id="8319"/>
    <lineage>
        <taxon>Eukaryota</taxon>
        <taxon>Metazoa</taxon>
        <taxon>Chordata</taxon>
        <taxon>Craniata</taxon>
        <taxon>Vertebrata</taxon>
        <taxon>Euteleostomi</taxon>
        <taxon>Amphibia</taxon>
        <taxon>Batrachia</taxon>
        <taxon>Caudata</taxon>
        <taxon>Salamandroidea</taxon>
        <taxon>Salamandridae</taxon>
        <taxon>Pleurodelinae</taxon>
        <taxon>Pleurodeles</taxon>
    </lineage>
</organism>
<sequence length="165" mass="18232">MPADEDDSEGEPLLGMVLKEITRSTTTSQEPAKWEAAALDKSSTGVRSEDPAETLKDPTTFPKGGGLGRRRTERGVLLQCGPRCVCESPYLQRATGARYKHMEEAGNNAELALSLPWQCEDARPQELESENNERDYDTKGLVKSPNPQRFEAAQGWSGALYIYLI</sequence>
<feature type="region of interest" description="Disordered" evidence="1">
    <location>
        <begin position="22"/>
        <end position="69"/>
    </location>
</feature>
<dbReference type="Proteomes" id="UP001066276">
    <property type="component" value="Chromosome 3_2"/>
</dbReference>
<name>A0AAV7TLL9_PLEWA</name>